<sequence length="156" mass="17608">MEKGQLLEAFTEYETYLASLNTRVNSDEDAHAPIAEGKWSVSEIIAHLGEWDRFMREDRLPLMKEGAVIESFSDVDAFNRKAVENVKTTHFPSVLANAQKQRALLAKAIEEMDPSVFKAPFTVGSHQTDAAEYFEGMLSHDAHHRRQIDGFLANRA</sequence>
<keyword evidence="3" id="KW-1185">Reference proteome</keyword>
<dbReference type="InterPro" id="IPR034660">
    <property type="entry name" value="DinB/YfiT-like"/>
</dbReference>
<dbReference type="Proteomes" id="UP001597109">
    <property type="component" value="Unassembled WGS sequence"/>
</dbReference>
<comment type="caution">
    <text evidence="2">The sequence shown here is derived from an EMBL/GenBank/DDBJ whole genome shotgun (WGS) entry which is preliminary data.</text>
</comment>
<protein>
    <submittedName>
        <fullName evidence="2">DinB family protein</fullName>
    </submittedName>
</protein>
<dbReference type="EMBL" id="JBHTKI010000004">
    <property type="protein sequence ID" value="MFD1030298.1"/>
    <property type="molecule type" value="Genomic_DNA"/>
</dbReference>
<dbReference type="SUPFAM" id="SSF109854">
    <property type="entry name" value="DinB/YfiT-like putative metalloenzymes"/>
    <property type="match status" value="1"/>
</dbReference>
<feature type="domain" description="DinB-like" evidence="1">
    <location>
        <begin position="9"/>
        <end position="148"/>
    </location>
</feature>
<dbReference type="InterPro" id="IPR024775">
    <property type="entry name" value="DinB-like"/>
</dbReference>
<evidence type="ECO:0000259" key="1">
    <source>
        <dbReference type="Pfam" id="PF12867"/>
    </source>
</evidence>
<accession>A0ABW3L731</accession>
<dbReference type="Gene3D" id="1.20.120.450">
    <property type="entry name" value="dinb family like domain"/>
    <property type="match status" value="1"/>
</dbReference>
<dbReference type="RefSeq" id="WP_144841532.1">
    <property type="nucleotide sequence ID" value="NZ_JBHTKI010000004.1"/>
</dbReference>
<organism evidence="2 3">
    <name type="scientific">Metaplanococcus flavidus</name>
    <dbReference type="NCBI Taxonomy" id="569883"/>
    <lineage>
        <taxon>Bacteria</taxon>
        <taxon>Bacillati</taxon>
        <taxon>Bacillota</taxon>
        <taxon>Bacilli</taxon>
        <taxon>Bacillales</taxon>
        <taxon>Caryophanaceae</taxon>
        <taxon>Metaplanococcus</taxon>
    </lineage>
</organism>
<reference evidence="3" key="1">
    <citation type="journal article" date="2019" name="Int. J. Syst. Evol. Microbiol.">
        <title>The Global Catalogue of Microorganisms (GCM) 10K type strain sequencing project: providing services to taxonomists for standard genome sequencing and annotation.</title>
        <authorList>
            <consortium name="The Broad Institute Genomics Platform"/>
            <consortium name="The Broad Institute Genome Sequencing Center for Infectious Disease"/>
            <person name="Wu L."/>
            <person name="Ma J."/>
        </authorList>
    </citation>
    <scope>NUCLEOTIDE SEQUENCE [LARGE SCALE GENOMIC DNA]</scope>
    <source>
        <strain evidence="3">CCUG 56756</strain>
    </source>
</reference>
<evidence type="ECO:0000313" key="2">
    <source>
        <dbReference type="EMBL" id="MFD1030298.1"/>
    </source>
</evidence>
<evidence type="ECO:0000313" key="3">
    <source>
        <dbReference type="Proteomes" id="UP001597109"/>
    </source>
</evidence>
<proteinExistence type="predicted"/>
<dbReference type="Pfam" id="PF12867">
    <property type="entry name" value="DinB_2"/>
    <property type="match status" value="1"/>
</dbReference>
<name>A0ABW3L731_9BACL</name>
<gene>
    <name evidence="2" type="ORF">ACFQ1X_02475</name>
</gene>